<proteinExistence type="inferred from homology"/>
<dbReference type="SUPFAM" id="SSF50911">
    <property type="entry name" value="Mannose 6-phosphate receptor domain"/>
    <property type="match status" value="1"/>
</dbReference>
<evidence type="ECO:0000256" key="4">
    <source>
        <dbReference type="ARBA" id="ARBA00022729"/>
    </source>
</evidence>
<dbReference type="Gene3D" id="2.70.130.10">
    <property type="entry name" value="Mannose-6-phosphate receptor binding domain"/>
    <property type="match status" value="1"/>
</dbReference>
<evidence type="ECO:0000256" key="8">
    <source>
        <dbReference type="SAM" id="MobiDB-lite"/>
    </source>
</evidence>
<comment type="caution">
    <text evidence="11">The sequence shown here is derived from an EMBL/GenBank/DDBJ whole genome shotgun (WGS) entry which is preliminary data.</text>
</comment>
<feature type="region of interest" description="Disordered" evidence="8">
    <location>
        <begin position="343"/>
        <end position="367"/>
    </location>
</feature>
<sequence length="462" mass="51560">MRVSVALAAALSPAAARLLHSLPEDTYAFPKFRVSFLNGLPVLNQTAQRWLAEGLRGGEQEFLDQPWKDASWQPPSHRKEIGAGEATEPSHEPASPSPDSPSPPAADYSLEFMKMGSRDSYLCLIPKPLENIPSLQNEDSDIDVTPARSWSLLQPLSGTCLYHRQGWFTYSYCHNDEIRQFKELASTQGRFPGTYKPEEDPEWESYTLGRAPRNPEPGADLTVAEQTTQAANLELARSAGSRYLVQRWDDGTICDKTGNPREVEVQFHCSMQMTDHILFVKETKTCSYVLVVHTPRLCGEPGFKSRQEAGGEAEIRCRAIVDTKPPVPLDLPTADHPFKFPMRKALLPTPQPGMKRDKDDDGDDDRSFNELVRKTIAAMASESGITFRGDESEGELMVEIDDSEESAAKSDRLINALRAAGFQVETEVIKVKPEKNGENDDNTSDKKKKAPARKQDLRRDEL</sequence>
<evidence type="ECO:0000256" key="6">
    <source>
        <dbReference type="ARBA" id="ARBA00022824"/>
    </source>
</evidence>
<evidence type="ECO:0000256" key="9">
    <source>
        <dbReference type="SAM" id="SignalP"/>
    </source>
</evidence>
<keyword evidence="4 9" id="KW-0732">Signal</keyword>
<dbReference type="InterPro" id="IPR009011">
    <property type="entry name" value="Man6P_isomerase_rcpt-bd_dom_sf"/>
</dbReference>
<organism evidence="11 12">
    <name type="scientific">Pholiota conissans</name>
    <dbReference type="NCBI Taxonomy" id="109636"/>
    <lineage>
        <taxon>Eukaryota</taxon>
        <taxon>Fungi</taxon>
        <taxon>Dikarya</taxon>
        <taxon>Basidiomycota</taxon>
        <taxon>Agaricomycotina</taxon>
        <taxon>Agaricomycetes</taxon>
        <taxon>Agaricomycetidae</taxon>
        <taxon>Agaricales</taxon>
        <taxon>Agaricineae</taxon>
        <taxon>Strophariaceae</taxon>
        <taxon>Pholiota</taxon>
    </lineage>
</organism>
<dbReference type="GO" id="GO:0030968">
    <property type="term" value="P:endoplasmic reticulum unfolded protein response"/>
    <property type="evidence" value="ECO:0007669"/>
    <property type="project" value="InterPro"/>
</dbReference>
<keyword evidence="6" id="KW-0256">Endoplasmic reticulum</keyword>
<dbReference type="AlphaFoldDB" id="A0A9P6D4W0"/>
<gene>
    <name evidence="11" type="ORF">BDN70DRAFT_873313</name>
</gene>
<dbReference type="Proteomes" id="UP000807469">
    <property type="component" value="Unassembled WGS sequence"/>
</dbReference>
<name>A0A9P6D4W0_9AGAR</name>
<dbReference type="Pfam" id="PF07915">
    <property type="entry name" value="PRKCSH"/>
    <property type="match status" value="1"/>
</dbReference>
<feature type="compositionally biased region" description="Pro residues" evidence="8">
    <location>
        <begin position="95"/>
        <end position="104"/>
    </location>
</feature>
<feature type="chain" id="PRO_5040218763" description="Protein OS-9 homolog" evidence="9">
    <location>
        <begin position="17"/>
        <end position="462"/>
    </location>
</feature>
<dbReference type="GO" id="GO:0030970">
    <property type="term" value="P:retrograde protein transport, ER to cytosol"/>
    <property type="evidence" value="ECO:0007669"/>
    <property type="project" value="TreeGrafter"/>
</dbReference>
<comment type="similarity">
    <text evidence="2">Belongs to the OS-9 family.</text>
</comment>
<dbReference type="InterPro" id="IPR045149">
    <property type="entry name" value="OS-9-like"/>
</dbReference>
<feature type="region of interest" description="Disordered" evidence="8">
    <location>
        <begin position="429"/>
        <end position="462"/>
    </location>
</feature>
<dbReference type="OrthoDB" id="448954at2759"/>
<dbReference type="InterPro" id="IPR012913">
    <property type="entry name" value="OS9-like_dom"/>
</dbReference>
<evidence type="ECO:0000256" key="5">
    <source>
        <dbReference type="ARBA" id="ARBA00022734"/>
    </source>
</evidence>
<feature type="compositionally biased region" description="Basic and acidic residues" evidence="8">
    <location>
        <begin position="429"/>
        <end position="438"/>
    </location>
</feature>
<evidence type="ECO:0000313" key="12">
    <source>
        <dbReference type="Proteomes" id="UP000807469"/>
    </source>
</evidence>
<evidence type="ECO:0000259" key="10">
    <source>
        <dbReference type="PROSITE" id="PS51914"/>
    </source>
</evidence>
<dbReference type="GO" id="GO:0030246">
    <property type="term" value="F:carbohydrate binding"/>
    <property type="evidence" value="ECO:0007669"/>
    <property type="project" value="UniProtKB-KW"/>
</dbReference>
<dbReference type="PROSITE" id="PS51914">
    <property type="entry name" value="MRH"/>
    <property type="match status" value="1"/>
</dbReference>
<comment type="subcellular location">
    <subcellularLocation>
        <location evidence="1">Endoplasmic reticulum membrane</location>
        <topology evidence="1">Peripheral membrane protein</topology>
        <orientation evidence="1">Lumenal side</orientation>
    </subcellularLocation>
</comment>
<evidence type="ECO:0000313" key="11">
    <source>
        <dbReference type="EMBL" id="KAF9483909.1"/>
    </source>
</evidence>
<reference evidence="11" key="1">
    <citation type="submission" date="2020-11" db="EMBL/GenBank/DDBJ databases">
        <authorList>
            <consortium name="DOE Joint Genome Institute"/>
            <person name="Ahrendt S."/>
            <person name="Riley R."/>
            <person name="Andreopoulos W."/>
            <person name="Labutti K."/>
            <person name="Pangilinan J."/>
            <person name="Ruiz-Duenas F.J."/>
            <person name="Barrasa J.M."/>
            <person name="Sanchez-Garcia M."/>
            <person name="Camarero S."/>
            <person name="Miyauchi S."/>
            <person name="Serrano A."/>
            <person name="Linde D."/>
            <person name="Babiker R."/>
            <person name="Drula E."/>
            <person name="Ayuso-Fernandez I."/>
            <person name="Pacheco R."/>
            <person name="Padilla G."/>
            <person name="Ferreira P."/>
            <person name="Barriuso J."/>
            <person name="Kellner H."/>
            <person name="Castanera R."/>
            <person name="Alfaro M."/>
            <person name="Ramirez L."/>
            <person name="Pisabarro A.G."/>
            <person name="Kuo A."/>
            <person name="Tritt A."/>
            <person name="Lipzen A."/>
            <person name="He G."/>
            <person name="Yan M."/>
            <person name="Ng V."/>
            <person name="Cullen D."/>
            <person name="Martin F."/>
            <person name="Rosso M.-N."/>
            <person name="Henrissat B."/>
            <person name="Hibbett D."/>
            <person name="Martinez A.T."/>
            <person name="Grigoriev I.V."/>
        </authorList>
    </citation>
    <scope>NUCLEOTIDE SEQUENCE</scope>
    <source>
        <strain evidence="11">CIRM-BRFM 674</strain>
    </source>
</reference>
<dbReference type="PANTHER" id="PTHR15414">
    <property type="entry name" value="OS-9-RELATED"/>
    <property type="match status" value="1"/>
</dbReference>
<keyword evidence="5" id="KW-0430">Lectin</keyword>
<feature type="signal peptide" evidence="9">
    <location>
        <begin position="1"/>
        <end position="16"/>
    </location>
</feature>
<evidence type="ECO:0000256" key="1">
    <source>
        <dbReference type="ARBA" id="ARBA00004367"/>
    </source>
</evidence>
<protein>
    <recommendedName>
        <fullName evidence="3">Protein OS-9 homolog</fullName>
    </recommendedName>
</protein>
<dbReference type="GO" id="GO:0005788">
    <property type="term" value="C:endoplasmic reticulum lumen"/>
    <property type="evidence" value="ECO:0007669"/>
    <property type="project" value="TreeGrafter"/>
</dbReference>
<feature type="compositionally biased region" description="Basic and acidic residues" evidence="8">
    <location>
        <begin position="354"/>
        <end position="367"/>
    </location>
</feature>
<feature type="compositionally biased region" description="Basic and acidic residues" evidence="8">
    <location>
        <begin position="453"/>
        <end position="462"/>
    </location>
</feature>
<feature type="domain" description="MRH" evidence="10">
    <location>
        <begin position="158"/>
        <end position="300"/>
    </location>
</feature>
<keyword evidence="12" id="KW-1185">Reference proteome</keyword>
<keyword evidence="7" id="KW-1015">Disulfide bond</keyword>
<feature type="region of interest" description="Disordered" evidence="8">
    <location>
        <begin position="66"/>
        <end position="108"/>
    </location>
</feature>
<dbReference type="PANTHER" id="PTHR15414:SF0">
    <property type="entry name" value="ENDOPLASMIC RETICULUM LECTIN 1"/>
    <property type="match status" value="1"/>
</dbReference>
<evidence type="ECO:0000256" key="7">
    <source>
        <dbReference type="ARBA" id="ARBA00023157"/>
    </source>
</evidence>
<accession>A0A9P6D4W0</accession>
<evidence type="ECO:0000256" key="3">
    <source>
        <dbReference type="ARBA" id="ARBA00018727"/>
    </source>
</evidence>
<dbReference type="GO" id="GO:0005789">
    <property type="term" value="C:endoplasmic reticulum membrane"/>
    <property type="evidence" value="ECO:0007669"/>
    <property type="project" value="UniProtKB-SubCell"/>
</dbReference>
<dbReference type="EMBL" id="MU155149">
    <property type="protein sequence ID" value="KAF9483909.1"/>
    <property type="molecule type" value="Genomic_DNA"/>
</dbReference>
<dbReference type="InterPro" id="IPR044865">
    <property type="entry name" value="MRH_dom"/>
</dbReference>
<evidence type="ECO:0000256" key="2">
    <source>
        <dbReference type="ARBA" id="ARBA00009918"/>
    </source>
</evidence>